<feature type="compositionally biased region" description="Basic and acidic residues" evidence="1">
    <location>
        <begin position="565"/>
        <end position="591"/>
    </location>
</feature>
<feature type="compositionally biased region" description="Basic residues" evidence="1">
    <location>
        <begin position="592"/>
        <end position="609"/>
    </location>
</feature>
<reference evidence="2 3" key="1">
    <citation type="submission" date="2019-10" db="EMBL/GenBank/DDBJ databases">
        <title>Complete genome sequences for adaption low water activity.</title>
        <authorList>
            <person name="Zhao L."/>
            <person name="Zhong J."/>
        </authorList>
    </citation>
    <scope>NUCLEOTIDE SEQUENCE [LARGE SCALE GENOMIC DNA]</scope>
    <source>
        <strain evidence="2 3">FDU301</strain>
    </source>
</reference>
<name>A0A6M6DPW7_PRIMG</name>
<gene>
    <name evidence="2" type="ORF">FDZ14_12500</name>
</gene>
<dbReference type="RefSeq" id="WP_171777051.1">
    <property type="nucleotide sequence ID" value="NZ_CP045272.1"/>
</dbReference>
<proteinExistence type="predicted"/>
<evidence type="ECO:0000313" key="3">
    <source>
        <dbReference type="Proteomes" id="UP000501076"/>
    </source>
</evidence>
<accession>A0A6M6DPW7</accession>
<evidence type="ECO:0000256" key="1">
    <source>
        <dbReference type="SAM" id="MobiDB-lite"/>
    </source>
</evidence>
<organism evidence="2 3">
    <name type="scientific">Priestia megaterium</name>
    <name type="common">Bacillus megaterium</name>
    <dbReference type="NCBI Taxonomy" id="1404"/>
    <lineage>
        <taxon>Bacteria</taxon>
        <taxon>Bacillati</taxon>
        <taxon>Bacillota</taxon>
        <taxon>Bacilli</taxon>
        <taxon>Bacillales</taxon>
        <taxon>Bacillaceae</taxon>
        <taxon>Priestia</taxon>
    </lineage>
</organism>
<dbReference type="EMBL" id="CP045272">
    <property type="protein sequence ID" value="QJX76983.1"/>
    <property type="molecule type" value="Genomic_DNA"/>
</dbReference>
<dbReference type="AlphaFoldDB" id="A0A6M6DPW7"/>
<sequence>MKKEVRRIESIIDQDFEQLDFWNINRDAALILSCQLFEEWVFQLDELIMASKNNEKIASLKNSILDLMQGLEWLIKMAFRKNKVDGFTLESKLPLMEYTQEAFIKALTHSKAEQIFIPYGQGFYNAKVNNSEEGEEEIQFQYPSHDLAVLEGINSVLLDEHNNYKVKKYEKADKTIAKLFGNAPEAVYQGRGFAKVEFDFDFPDEYRIGPYTIGDIKNVWRRVIREAWWADRSNRELKIKGEDSLPEIVELKIESWSLGDVSKEITIKLIDDLTYSGKKKGKQKFSTPITEPIIQLSDGRKAISPRFILYNQPGRNILSTLNRIYEDEANADSDMKELIFIEELSDITKDYKNLIVCHDVPVEDTNIDYGIFDVKSKTLVLFEMKWFVEPVTSVEIKSKDEEISKGLHTQLPKYKKAVENDVSKFTLKAFKKELEIEKVNYFVLTRVTIGSGFIKPSLFKTINIRMVKKALLDAKGDLNNASEKLKKGDYYPKLNKDFSLEIDNGKMGGVTVKADSIKKLNNSFNLSVPADEEVQLFGIEMDPDKVPYNNLKPIGPSQYIFSKDSPTKNDSKLNRAERRNQERQLGKEKAISKKGTKKRKKKKTKKKSN</sequence>
<protein>
    <submittedName>
        <fullName evidence="2">Uncharacterized protein</fullName>
    </submittedName>
</protein>
<dbReference type="Proteomes" id="UP000501076">
    <property type="component" value="Chromosome"/>
</dbReference>
<evidence type="ECO:0000313" key="2">
    <source>
        <dbReference type="EMBL" id="QJX76983.1"/>
    </source>
</evidence>
<feature type="region of interest" description="Disordered" evidence="1">
    <location>
        <begin position="557"/>
        <end position="609"/>
    </location>
</feature>